<comment type="similarity">
    <text evidence="2">Belongs to the major facilitator superfamily. Proton-dependent oligopeptide transporter (POT/PTR) (TC 2.A.17) family.</text>
</comment>
<keyword evidence="3 7" id="KW-0812">Transmembrane</keyword>
<dbReference type="Gene3D" id="1.20.1250.20">
    <property type="entry name" value="MFS general substrate transporter like domains"/>
    <property type="match status" value="1"/>
</dbReference>
<accession>A0A8S0SK89</accession>
<dbReference type="OrthoDB" id="8904098at2759"/>
<dbReference type="Gramene" id="OE9A028373T1">
    <property type="protein sequence ID" value="OE9A028373C1"/>
    <property type="gene ID" value="OE9A028373"/>
</dbReference>
<reference evidence="8 9" key="1">
    <citation type="submission" date="2019-12" db="EMBL/GenBank/DDBJ databases">
        <authorList>
            <person name="Alioto T."/>
            <person name="Alioto T."/>
            <person name="Gomez Garrido J."/>
        </authorList>
    </citation>
    <scope>NUCLEOTIDE SEQUENCE [LARGE SCALE GENOMIC DNA]</scope>
</reference>
<gene>
    <name evidence="8" type="ORF">OLEA9_A028373</name>
</gene>
<feature type="transmembrane region" description="Helical" evidence="7">
    <location>
        <begin position="403"/>
        <end position="422"/>
    </location>
</feature>
<dbReference type="CDD" id="cd17416">
    <property type="entry name" value="MFS_NPF1_2"/>
    <property type="match status" value="1"/>
</dbReference>
<feature type="transmembrane region" description="Helical" evidence="7">
    <location>
        <begin position="442"/>
        <end position="461"/>
    </location>
</feature>
<evidence type="ECO:0000256" key="6">
    <source>
        <dbReference type="ARBA" id="ARBA00044504"/>
    </source>
</evidence>
<keyword evidence="5 7" id="KW-0472">Membrane</keyword>
<evidence type="ECO:0000256" key="5">
    <source>
        <dbReference type="ARBA" id="ARBA00023136"/>
    </source>
</evidence>
<dbReference type="Pfam" id="PF00854">
    <property type="entry name" value="PTR2"/>
    <property type="match status" value="1"/>
</dbReference>
<dbReference type="SUPFAM" id="SSF103473">
    <property type="entry name" value="MFS general substrate transporter"/>
    <property type="match status" value="1"/>
</dbReference>
<dbReference type="EMBL" id="CACTIH010005447">
    <property type="protein sequence ID" value="CAA2993263.1"/>
    <property type="molecule type" value="Genomic_DNA"/>
</dbReference>
<evidence type="ECO:0000256" key="7">
    <source>
        <dbReference type="SAM" id="Phobius"/>
    </source>
</evidence>
<keyword evidence="9" id="KW-1185">Reference proteome</keyword>
<feature type="transmembrane region" description="Helical" evidence="7">
    <location>
        <begin position="206"/>
        <end position="227"/>
    </location>
</feature>
<protein>
    <submittedName>
        <fullName evidence="8">NRT1 PTR FAMILY -like</fullName>
    </submittedName>
</protein>
<evidence type="ECO:0000313" key="8">
    <source>
        <dbReference type="EMBL" id="CAA2993263.1"/>
    </source>
</evidence>
<evidence type="ECO:0000256" key="3">
    <source>
        <dbReference type="ARBA" id="ARBA00022692"/>
    </source>
</evidence>
<dbReference type="GO" id="GO:0022857">
    <property type="term" value="F:transmembrane transporter activity"/>
    <property type="evidence" value="ECO:0007669"/>
    <property type="project" value="InterPro"/>
</dbReference>
<feature type="transmembrane region" description="Helical" evidence="7">
    <location>
        <begin position="66"/>
        <end position="86"/>
    </location>
</feature>
<evidence type="ECO:0000256" key="4">
    <source>
        <dbReference type="ARBA" id="ARBA00022989"/>
    </source>
</evidence>
<feature type="transmembrane region" description="Helical" evidence="7">
    <location>
        <begin position="93"/>
        <end position="113"/>
    </location>
</feature>
<dbReference type="AlphaFoldDB" id="A0A8S0SK89"/>
<evidence type="ECO:0000256" key="2">
    <source>
        <dbReference type="ARBA" id="ARBA00005982"/>
    </source>
</evidence>
<comment type="similarity">
    <text evidence="6">Belongs to the major facilitator superfamily. Phosphate:H(+) symporter (TC 2.A.1.9) family.</text>
</comment>
<dbReference type="InterPro" id="IPR000109">
    <property type="entry name" value="POT_fam"/>
</dbReference>
<comment type="subcellular location">
    <subcellularLocation>
        <location evidence="1">Membrane</location>
        <topology evidence="1">Multi-pass membrane protein</topology>
    </subcellularLocation>
</comment>
<feature type="transmembrane region" description="Helical" evidence="7">
    <location>
        <begin position="181"/>
        <end position="200"/>
    </location>
</feature>
<sequence>MESGSISVDGEAQLCGTTKTKHGGWITFPFIIATLAGLTLAGGGWLSNLIVYLIDQFHINSIDAAQINNVVSGCTSLFPIVGAIVADSFLGSFAVIWISSIISLLGLLLFLLMATVDGMRPQNCQNDSSLCATTPSKTQYAMLYLTLTLVCIGLGGSRFTLATMGANQFTKAKHQETHFNWYFFTLYFATVIASTAIVYVEDNVSWAWGFGICIMANVLGSIIFLLGKKYYYYDTPQGSPFTSLAQVIVASFRKKKMALSSQSPDYYYGDDLQKKIDELPTNSFRLLNKAAVKIEGDILPNGSIAKPWNICTVQQVEDLKTLFRILPLWSSSILLSTPIGIQGSLSVLQALAMDRQLGPHFKFPAGSLLVFTLVTTAICLSLFDRFLWPTWKKIFGRNSTPLQRVGIGHVFNMASMVVSALVETKRRATAHSHHIQGSDMVALSVLWLVPQLVIVGIGEAFHFPGQVALYYQEFPSSLKSLATAMIALVIGIAYYLSTAVVDLFRRVTTWLPDDINNGNLDYLYWVVAVLGVINFGYYLACACLYEYKNIDKAETDEMNDCTETLTVKN</sequence>
<feature type="transmembrane region" description="Helical" evidence="7">
    <location>
        <begin position="363"/>
        <end position="383"/>
    </location>
</feature>
<dbReference type="GO" id="GO:0016020">
    <property type="term" value="C:membrane"/>
    <property type="evidence" value="ECO:0007669"/>
    <property type="project" value="UniProtKB-SubCell"/>
</dbReference>
<proteinExistence type="inferred from homology"/>
<feature type="transmembrane region" description="Helical" evidence="7">
    <location>
        <begin position="28"/>
        <end position="54"/>
    </location>
</feature>
<dbReference type="Proteomes" id="UP000594638">
    <property type="component" value="Unassembled WGS sequence"/>
</dbReference>
<feature type="transmembrane region" description="Helical" evidence="7">
    <location>
        <begin position="142"/>
        <end position="161"/>
    </location>
</feature>
<feature type="transmembrane region" description="Helical" evidence="7">
    <location>
        <begin position="481"/>
        <end position="501"/>
    </location>
</feature>
<dbReference type="GO" id="GO:0006857">
    <property type="term" value="P:oligopeptide transport"/>
    <property type="evidence" value="ECO:0007669"/>
    <property type="project" value="InterPro"/>
</dbReference>
<dbReference type="InterPro" id="IPR036259">
    <property type="entry name" value="MFS_trans_sf"/>
</dbReference>
<feature type="transmembrane region" description="Helical" evidence="7">
    <location>
        <begin position="522"/>
        <end position="540"/>
    </location>
</feature>
<name>A0A8S0SK89_OLEEU</name>
<dbReference type="PANTHER" id="PTHR11654">
    <property type="entry name" value="OLIGOPEPTIDE TRANSPORTER-RELATED"/>
    <property type="match status" value="1"/>
</dbReference>
<keyword evidence="4 7" id="KW-1133">Transmembrane helix</keyword>
<comment type="caution">
    <text evidence="8">The sequence shown here is derived from an EMBL/GenBank/DDBJ whole genome shotgun (WGS) entry which is preliminary data.</text>
</comment>
<dbReference type="PROSITE" id="PS01022">
    <property type="entry name" value="PTR2_1"/>
    <property type="match status" value="1"/>
</dbReference>
<evidence type="ECO:0000256" key="1">
    <source>
        <dbReference type="ARBA" id="ARBA00004141"/>
    </source>
</evidence>
<organism evidence="8 9">
    <name type="scientific">Olea europaea subsp. europaea</name>
    <dbReference type="NCBI Taxonomy" id="158383"/>
    <lineage>
        <taxon>Eukaryota</taxon>
        <taxon>Viridiplantae</taxon>
        <taxon>Streptophyta</taxon>
        <taxon>Embryophyta</taxon>
        <taxon>Tracheophyta</taxon>
        <taxon>Spermatophyta</taxon>
        <taxon>Magnoliopsida</taxon>
        <taxon>eudicotyledons</taxon>
        <taxon>Gunneridae</taxon>
        <taxon>Pentapetalae</taxon>
        <taxon>asterids</taxon>
        <taxon>lamiids</taxon>
        <taxon>Lamiales</taxon>
        <taxon>Oleaceae</taxon>
        <taxon>Oleeae</taxon>
        <taxon>Olea</taxon>
    </lineage>
</organism>
<evidence type="ECO:0000313" key="9">
    <source>
        <dbReference type="Proteomes" id="UP000594638"/>
    </source>
</evidence>
<dbReference type="InterPro" id="IPR018456">
    <property type="entry name" value="PTR2_symporter_CS"/>
</dbReference>